<feature type="compositionally biased region" description="Basic and acidic residues" evidence="1">
    <location>
        <begin position="83"/>
        <end position="98"/>
    </location>
</feature>
<keyword evidence="3" id="KW-1185">Reference proteome</keyword>
<proteinExistence type="predicted"/>
<dbReference type="EMBL" id="CH954181">
    <property type="protein sequence ID" value="EDV49572.1"/>
    <property type="molecule type" value="Genomic_DNA"/>
</dbReference>
<organism evidence="2 3">
    <name type="scientific">Drosophila erecta</name>
    <name type="common">Fruit fly</name>
    <dbReference type="NCBI Taxonomy" id="7220"/>
    <lineage>
        <taxon>Eukaryota</taxon>
        <taxon>Metazoa</taxon>
        <taxon>Ecdysozoa</taxon>
        <taxon>Arthropoda</taxon>
        <taxon>Hexapoda</taxon>
        <taxon>Insecta</taxon>
        <taxon>Pterygota</taxon>
        <taxon>Neoptera</taxon>
        <taxon>Endopterygota</taxon>
        <taxon>Diptera</taxon>
        <taxon>Brachycera</taxon>
        <taxon>Muscomorpha</taxon>
        <taxon>Ephydroidea</taxon>
        <taxon>Drosophilidae</taxon>
        <taxon>Drosophila</taxon>
        <taxon>Sophophora</taxon>
    </lineage>
</organism>
<feature type="compositionally biased region" description="Basic and acidic residues" evidence="1">
    <location>
        <begin position="60"/>
        <end position="73"/>
    </location>
</feature>
<evidence type="ECO:0000313" key="2">
    <source>
        <dbReference type="EMBL" id="EDV49572.1"/>
    </source>
</evidence>
<protein>
    <submittedName>
        <fullName evidence="2">GG17858</fullName>
    </submittedName>
</protein>
<name>B3NZJ9_DROER</name>
<evidence type="ECO:0000313" key="3">
    <source>
        <dbReference type="Proteomes" id="UP000008711"/>
    </source>
</evidence>
<feature type="region of interest" description="Disordered" evidence="1">
    <location>
        <begin position="47"/>
        <end position="107"/>
    </location>
</feature>
<evidence type="ECO:0000256" key="1">
    <source>
        <dbReference type="SAM" id="MobiDB-lite"/>
    </source>
</evidence>
<dbReference type="HOGENOM" id="CLU_2212614_0_0_1"/>
<sequence length="107" mass="12808">MQQKMIVPSLHQQTDLARKAGETIAGLTERTERQKASYKITFVYHRRRHRPDYDVDADVDERTDSQGHDKEQDQDQEQEQEQEQERDWSDDDARERTTKRVTAFCIR</sequence>
<reference evidence="2 3" key="1">
    <citation type="journal article" date="2007" name="Nature">
        <title>Evolution of genes and genomes on the Drosophila phylogeny.</title>
        <authorList>
            <consortium name="Drosophila 12 Genomes Consortium"/>
            <person name="Clark A.G."/>
            <person name="Eisen M.B."/>
            <person name="Smith D.R."/>
            <person name="Bergman C.M."/>
            <person name="Oliver B."/>
            <person name="Markow T.A."/>
            <person name="Kaufman T.C."/>
            <person name="Kellis M."/>
            <person name="Gelbart W."/>
            <person name="Iyer V.N."/>
            <person name="Pollard D.A."/>
            <person name="Sackton T.B."/>
            <person name="Larracuente A.M."/>
            <person name="Singh N.D."/>
            <person name="Abad J.P."/>
            <person name="Abt D.N."/>
            <person name="Adryan B."/>
            <person name="Aguade M."/>
            <person name="Akashi H."/>
            <person name="Anderson W.W."/>
            <person name="Aquadro C.F."/>
            <person name="Ardell D.H."/>
            <person name="Arguello R."/>
            <person name="Artieri C.G."/>
            <person name="Barbash D.A."/>
            <person name="Barker D."/>
            <person name="Barsanti P."/>
            <person name="Batterham P."/>
            <person name="Batzoglou S."/>
            <person name="Begun D."/>
            <person name="Bhutkar A."/>
            <person name="Blanco E."/>
            <person name="Bosak S.A."/>
            <person name="Bradley R.K."/>
            <person name="Brand A.D."/>
            <person name="Brent M.R."/>
            <person name="Brooks A.N."/>
            <person name="Brown R.H."/>
            <person name="Butlin R.K."/>
            <person name="Caggese C."/>
            <person name="Calvi B.R."/>
            <person name="Bernardo de Carvalho A."/>
            <person name="Caspi A."/>
            <person name="Castrezana S."/>
            <person name="Celniker S.E."/>
            <person name="Chang J.L."/>
            <person name="Chapple C."/>
            <person name="Chatterji S."/>
            <person name="Chinwalla A."/>
            <person name="Civetta A."/>
            <person name="Clifton S.W."/>
            <person name="Comeron J.M."/>
            <person name="Costello J.C."/>
            <person name="Coyne J.A."/>
            <person name="Daub J."/>
            <person name="David R.G."/>
            <person name="Delcher A.L."/>
            <person name="Delehaunty K."/>
            <person name="Do C.B."/>
            <person name="Ebling H."/>
            <person name="Edwards K."/>
            <person name="Eickbush T."/>
            <person name="Evans J.D."/>
            <person name="Filipski A."/>
            <person name="Findeiss S."/>
            <person name="Freyhult E."/>
            <person name="Fulton L."/>
            <person name="Fulton R."/>
            <person name="Garcia A.C."/>
            <person name="Gardiner A."/>
            <person name="Garfield D.A."/>
            <person name="Garvin B.E."/>
            <person name="Gibson G."/>
            <person name="Gilbert D."/>
            <person name="Gnerre S."/>
            <person name="Godfrey J."/>
            <person name="Good R."/>
            <person name="Gotea V."/>
            <person name="Gravely B."/>
            <person name="Greenberg A.J."/>
            <person name="Griffiths-Jones S."/>
            <person name="Gross S."/>
            <person name="Guigo R."/>
            <person name="Gustafson E.A."/>
            <person name="Haerty W."/>
            <person name="Hahn M.W."/>
            <person name="Halligan D.L."/>
            <person name="Halpern A.L."/>
            <person name="Halter G.M."/>
            <person name="Han M.V."/>
            <person name="Heger A."/>
            <person name="Hillier L."/>
            <person name="Hinrichs A.S."/>
            <person name="Holmes I."/>
            <person name="Hoskins R.A."/>
            <person name="Hubisz M.J."/>
            <person name="Hultmark D."/>
            <person name="Huntley M.A."/>
            <person name="Jaffe D.B."/>
            <person name="Jagadeeshan S."/>
            <person name="Jeck W.R."/>
            <person name="Johnson J."/>
            <person name="Jones C.D."/>
            <person name="Jordan W.C."/>
            <person name="Karpen G.H."/>
            <person name="Kataoka E."/>
            <person name="Keightley P.D."/>
            <person name="Kheradpour P."/>
            <person name="Kirkness E.F."/>
            <person name="Koerich L.B."/>
            <person name="Kristiansen K."/>
            <person name="Kudrna D."/>
            <person name="Kulathinal R.J."/>
            <person name="Kumar S."/>
            <person name="Kwok R."/>
            <person name="Lander E."/>
            <person name="Langley C.H."/>
            <person name="Lapoint R."/>
            <person name="Lazzaro B.P."/>
            <person name="Lee S.J."/>
            <person name="Levesque L."/>
            <person name="Li R."/>
            <person name="Lin C.F."/>
            <person name="Lin M.F."/>
            <person name="Lindblad-Toh K."/>
            <person name="Llopart A."/>
            <person name="Long M."/>
            <person name="Low L."/>
            <person name="Lozovsky E."/>
            <person name="Lu J."/>
            <person name="Luo M."/>
            <person name="Machado C.A."/>
            <person name="Makalowski W."/>
            <person name="Marzo M."/>
            <person name="Matsuda M."/>
            <person name="Matzkin L."/>
            <person name="McAllister B."/>
            <person name="McBride C.S."/>
            <person name="McKernan B."/>
            <person name="McKernan K."/>
            <person name="Mendez-Lago M."/>
            <person name="Minx P."/>
            <person name="Mollenhauer M.U."/>
            <person name="Montooth K."/>
            <person name="Mount S.M."/>
            <person name="Mu X."/>
            <person name="Myers E."/>
            <person name="Negre B."/>
            <person name="Newfeld S."/>
            <person name="Nielsen R."/>
            <person name="Noor M.A."/>
            <person name="O'Grady P."/>
            <person name="Pachter L."/>
            <person name="Papaceit M."/>
            <person name="Parisi M.J."/>
            <person name="Parisi M."/>
            <person name="Parts L."/>
            <person name="Pedersen J.S."/>
            <person name="Pesole G."/>
            <person name="Phillippy A.M."/>
            <person name="Ponting C.P."/>
            <person name="Pop M."/>
            <person name="Porcelli D."/>
            <person name="Powell J.R."/>
            <person name="Prohaska S."/>
            <person name="Pruitt K."/>
            <person name="Puig M."/>
            <person name="Quesneville H."/>
            <person name="Ram K.R."/>
            <person name="Rand D."/>
            <person name="Rasmussen M.D."/>
            <person name="Reed L.K."/>
            <person name="Reenan R."/>
            <person name="Reily A."/>
            <person name="Remington K.A."/>
            <person name="Rieger T.T."/>
            <person name="Ritchie M.G."/>
            <person name="Robin C."/>
            <person name="Rogers Y.H."/>
            <person name="Rohde C."/>
            <person name="Rozas J."/>
            <person name="Rubenfield M.J."/>
            <person name="Ruiz A."/>
            <person name="Russo S."/>
            <person name="Salzberg S.L."/>
            <person name="Sanchez-Gracia A."/>
            <person name="Saranga D.J."/>
            <person name="Sato H."/>
            <person name="Schaeffer S.W."/>
            <person name="Schatz M.C."/>
            <person name="Schlenke T."/>
            <person name="Schwartz R."/>
            <person name="Segarra C."/>
            <person name="Singh R.S."/>
            <person name="Sirot L."/>
            <person name="Sirota M."/>
            <person name="Sisneros N.B."/>
            <person name="Smith C.D."/>
            <person name="Smith T.F."/>
            <person name="Spieth J."/>
            <person name="Stage D.E."/>
            <person name="Stark A."/>
            <person name="Stephan W."/>
            <person name="Strausberg R.L."/>
            <person name="Strempel S."/>
            <person name="Sturgill D."/>
            <person name="Sutton G."/>
            <person name="Sutton G.G."/>
            <person name="Tao W."/>
            <person name="Teichmann S."/>
            <person name="Tobari Y.N."/>
            <person name="Tomimura Y."/>
            <person name="Tsolas J.M."/>
            <person name="Valente V.L."/>
            <person name="Venter E."/>
            <person name="Venter J.C."/>
            <person name="Vicario S."/>
            <person name="Vieira F.G."/>
            <person name="Vilella A.J."/>
            <person name="Villasante A."/>
            <person name="Walenz B."/>
            <person name="Wang J."/>
            <person name="Wasserman M."/>
            <person name="Watts T."/>
            <person name="Wilson D."/>
            <person name="Wilson R.K."/>
            <person name="Wing R.A."/>
            <person name="Wolfner M.F."/>
            <person name="Wong A."/>
            <person name="Wong G.K."/>
            <person name="Wu C.I."/>
            <person name="Wu G."/>
            <person name="Yamamoto D."/>
            <person name="Yang H.P."/>
            <person name="Yang S.P."/>
            <person name="Yorke J.A."/>
            <person name="Yoshida K."/>
            <person name="Zdobnov E."/>
            <person name="Zhang P."/>
            <person name="Zhang Y."/>
            <person name="Zimin A.V."/>
            <person name="Baldwin J."/>
            <person name="Abdouelleil A."/>
            <person name="Abdulkadir J."/>
            <person name="Abebe A."/>
            <person name="Abera B."/>
            <person name="Abreu J."/>
            <person name="Acer S.C."/>
            <person name="Aftuck L."/>
            <person name="Alexander A."/>
            <person name="An P."/>
            <person name="Anderson E."/>
            <person name="Anderson S."/>
            <person name="Arachi H."/>
            <person name="Azer M."/>
            <person name="Bachantsang P."/>
            <person name="Barry A."/>
            <person name="Bayul T."/>
            <person name="Berlin A."/>
            <person name="Bessette D."/>
            <person name="Bloom T."/>
            <person name="Blye J."/>
            <person name="Boguslavskiy L."/>
            <person name="Bonnet C."/>
            <person name="Boukhgalter B."/>
            <person name="Bourzgui I."/>
            <person name="Brown A."/>
            <person name="Cahill P."/>
            <person name="Channer S."/>
            <person name="Cheshatsang Y."/>
            <person name="Chuda L."/>
            <person name="Citroen M."/>
            <person name="Collymore A."/>
            <person name="Cooke P."/>
            <person name="Costello M."/>
            <person name="D'Aco K."/>
            <person name="Daza R."/>
            <person name="De Haan G."/>
            <person name="DeGray S."/>
            <person name="DeMaso C."/>
            <person name="Dhargay N."/>
            <person name="Dooley K."/>
            <person name="Dooley E."/>
            <person name="Doricent M."/>
            <person name="Dorje P."/>
            <person name="Dorjee K."/>
            <person name="Dupes A."/>
            <person name="Elong R."/>
            <person name="Falk J."/>
            <person name="Farina A."/>
            <person name="Faro S."/>
            <person name="Ferguson D."/>
            <person name="Fisher S."/>
            <person name="Foley C.D."/>
            <person name="Franke A."/>
            <person name="Friedrich D."/>
            <person name="Gadbois L."/>
            <person name="Gearin G."/>
            <person name="Gearin C.R."/>
            <person name="Giannoukos G."/>
            <person name="Goode T."/>
            <person name="Graham J."/>
            <person name="Grandbois E."/>
            <person name="Grewal S."/>
            <person name="Gyaltsen K."/>
            <person name="Hafez N."/>
            <person name="Hagos B."/>
            <person name="Hall J."/>
            <person name="Henson C."/>
            <person name="Hollinger A."/>
            <person name="Honan T."/>
            <person name="Huard M.D."/>
            <person name="Hughes L."/>
            <person name="Hurhula B."/>
            <person name="Husby M.E."/>
            <person name="Kamat A."/>
            <person name="Kanga B."/>
            <person name="Kashin S."/>
            <person name="Khazanovich D."/>
            <person name="Kisner P."/>
            <person name="Lance K."/>
            <person name="Lara M."/>
            <person name="Lee W."/>
            <person name="Lennon N."/>
            <person name="Letendre F."/>
            <person name="LeVine R."/>
            <person name="Lipovsky A."/>
            <person name="Liu X."/>
            <person name="Liu J."/>
            <person name="Liu S."/>
            <person name="Lokyitsang T."/>
            <person name="Lokyitsang Y."/>
            <person name="Lubonja R."/>
            <person name="Lui A."/>
            <person name="MacDonald P."/>
            <person name="Magnisalis V."/>
            <person name="Maru K."/>
            <person name="Matthews C."/>
            <person name="McCusker W."/>
            <person name="McDonough S."/>
            <person name="Mehta T."/>
            <person name="Meldrim J."/>
            <person name="Meneus L."/>
            <person name="Mihai O."/>
            <person name="Mihalev A."/>
            <person name="Mihova T."/>
            <person name="Mittelman R."/>
            <person name="Mlenga V."/>
            <person name="Montmayeur A."/>
            <person name="Mulrain L."/>
            <person name="Navidi A."/>
            <person name="Naylor J."/>
            <person name="Negash T."/>
            <person name="Nguyen T."/>
            <person name="Nguyen N."/>
            <person name="Nicol R."/>
            <person name="Norbu C."/>
            <person name="Norbu N."/>
            <person name="Novod N."/>
            <person name="O'Neill B."/>
            <person name="Osman S."/>
            <person name="Markiewicz E."/>
            <person name="Oyono O.L."/>
            <person name="Patti C."/>
            <person name="Phunkhang P."/>
            <person name="Pierre F."/>
            <person name="Priest M."/>
            <person name="Raghuraman S."/>
            <person name="Rege F."/>
            <person name="Reyes R."/>
            <person name="Rise C."/>
            <person name="Rogov P."/>
            <person name="Ross K."/>
            <person name="Ryan E."/>
            <person name="Settipalli S."/>
            <person name="Shea T."/>
            <person name="Sherpa N."/>
            <person name="Shi L."/>
            <person name="Shih D."/>
            <person name="Sparrow T."/>
            <person name="Spaulding J."/>
            <person name="Stalker J."/>
            <person name="Stange-Thomann N."/>
            <person name="Stavropoulos S."/>
            <person name="Stone C."/>
            <person name="Strader C."/>
            <person name="Tesfaye S."/>
            <person name="Thomson T."/>
            <person name="Thoulutsang Y."/>
            <person name="Thoulutsang D."/>
            <person name="Topham K."/>
            <person name="Topping I."/>
            <person name="Tsamla T."/>
            <person name="Vassiliev H."/>
            <person name="Vo A."/>
            <person name="Wangchuk T."/>
            <person name="Wangdi T."/>
            <person name="Weiand M."/>
            <person name="Wilkinson J."/>
            <person name="Wilson A."/>
            <person name="Yadav S."/>
            <person name="Young G."/>
            <person name="Yu Q."/>
            <person name="Zembek L."/>
            <person name="Zhong D."/>
            <person name="Zimmer A."/>
            <person name="Zwirko Z."/>
            <person name="Jaffe D.B."/>
            <person name="Alvarez P."/>
            <person name="Brockman W."/>
            <person name="Butler J."/>
            <person name="Chin C."/>
            <person name="Gnerre S."/>
            <person name="Grabherr M."/>
            <person name="Kleber M."/>
            <person name="Mauceli E."/>
            <person name="MacCallum I."/>
        </authorList>
    </citation>
    <scope>NUCLEOTIDE SEQUENCE [LARGE SCALE GENOMIC DNA]</scope>
    <source>
        <strain evidence="2 3">TSC#14021-0224.01</strain>
    </source>
</reference>
<gene>
    <name evidence="2" type="primary">Dere\GG17858</name>
    <name evidence="2" type="ORF">Dere_GG17858</name>
</gene>
<dbReference type="AlphaFoldDB" id="B3NZJ9"/>
<dbReference type="PhylomeDB" id="B3NZJ9"/>
<dbReference type="Proteomes" id="UP000008711">
    <property type="component" value="Unassembled WGS sequence"/>
</dbReference>
<accession>B3NZJ9</accession>
<reference evidence="2 3" key="2">
    <citation type="journal article" date="2008" name="Bioinformatics">
        <title>Assembly reconciliation.</title>
        <authorList>
            <person name="Zimin A.V."/>
            <person name="Smith D.R."/>
            <person name="Sutton G."/>
            <person name="Yorke J.A."/>
        </authorList>
    </citation>
    <scope>NUCLEOTIDE SEQUENCE [LARGE SCALE GENOMIC DNA]</scope>
    <source>
        <strain evidence="2 3">TSC#14021-0224.01</strain>
    </source>
</reference>